<keyword evidence="4" id="KW-0520">NAD</keyword>
<dbReference type="InterPro" id="IPR016163">
    <property type="entry name" value="Ald_DH_C"/>
</dbReference>
<keyword evidence="3 7" id="KW-0560">Oxidoreductase</keyword>
<name>A0A502CEK6_9GAMM</name>
<dbReference type="PROSITE" id="PS00687">
    <property type="entry name" value="ALDEHYDE_DEHYDR_GLU"/>
    <property type="match status" value="1"/>
</dbReference>
<dbReference type="GO" id="GO:0003842">
    <property type="term" value="F:L-glutamate gamma-semialdehyde dehydrogenase activity"/>
    <property type="evidence" value="ECO:0007669"/>
    <property type="project" value="UniProtKB-EC"/>
</dbReference>
<evidence type="ECO:0000256" key="3">
    <source>
        <dbReference type="ARBA" id="ARBA00023002"/>
    </source>
</evidence>
<evidence type="ECO:0000313" key="9">
    <source>
        <dbReference type="EMBL" id="TPG11090.1"/>
    </source>
</evidence>
<keyword evidence="10" id="KW-1185">Reference proteome</keyword>
<organism evidence="9 10">
    <name type="scientific">Rhodanobacter glycinis</name>
    <dbReference type="NCBI Taxonomy" id="582702"/>
    <lineage>
        <taxon>Bacteria</taxon>
        <taxon>Pseudomonadati</taxon>
        <taxon>Pseudomonadota</taxon>
        <taxon>Gammaproteobacteria</taxon>
        <taxon>Lysobacterales</taxon>
        <taxon>Rhodanobacteraceae</taxon>
        <taxon>Rhodanobacter</taxon>
    </lineage>
</organism>
<dbReference type="InterPro" id="IPR016160">
    <property type="entry name" value="Ald_DH_CS_CYS"/>
</dbReference>
<dbReference type="SUPFAM" id="SSF53720">
    <property type="entry name" value="ALDH-like"/>
    <property type="match status" value="1"/>
</dbReference>
<gene>
    <name evidence="9" type="ORF">EAH88_00600</name>
</gene>
<evidence type="ECO:0000313" key="10">
    <source>
        <dbReference type="Proteomes" id="UP000319486"/>
    </source>
</evidence>
<dbReference type="Proteomes" id="UP000319486">
    <property type="component" value="Unassembled WGS sequence"/>
</dbReference>
<evidence type="ECO:0000256" key="2">
    <source>
        <dbReference type="ARBA" id="ARBA00012884"/>
    </source>
</evidence>
<dbReference type="InterPro" id="IPR015590">
    <property type="entry name" value="Aldehyde_DH_dom"/>
</dbReference>
<evidence type="ECO:0000256" key="4">
    <source>
        <dbReference type="ARBA" id="ARBA00023027"/>
    </source>
</evidence>
<comment type="pathway">
    <text evidence="1">Amino-acid degradation; L-proline degradation into L-glutamate; L-glutamate from L-proline: step 2/2.</text>
</comment>
<dbReference type="EMBL" id="RCZO01000001">
    <property type="protein sequence ID" value="TPG11090.1"/>
    <property type="molecule type" value="Genomic_DNA"/>
</dbReference>
<dbReference type="Pfam" id="PF00171">
    <property type="entry name" value="Aldedh"/>
    <property type="match status" value="1"/>
</dbReference>
<dbReference type="GO" id="GO:0009898">
    <property type="term" value="C:cytoplasmic side of plasma membrane"/>
    <property type="evidence" value="ECO:0007669"/>
    <property type="project" value="TreeGrafter"/>
</dbReference>
<dbReference type="EC" id="1.2.1.88" evidence="2"/>
<dbReference type="PANTHER" id="PTHR42862">
    <property type="entry name" value="DELTA-1-PYRROLINE-5-CARBOXYLATE DEHYDROGENASE 1, ISOFORM A-RELATED"/>
    <property type="match status" value="1"/>
</dbReference>
<reference evidence="9 10" key="1">
    <citation type="journal article" date="2019" name="Environ. Microbiol.">
        <title>Species interactions and distinct microbial communities in high Arctic permafrost affected cryosols are associated with the CH4 and CO2 gas fluxes.</title>
        <authorList>
            <person name="Altshuler I."/>
            <person name="Hamel J."/>
            <person name="Turney S."/>
            <person name="Magnuson E."/>
            <person name="Levesque R."/>
            <person name="Greer C."/>
            <person name="Whyte L.G."/>
        </authorList>
    </citation>
    <scope>NUCLEOTIDE SEQUENCE [LARGE SCALE GENOMIC DNA]</scope>
    <source>
        <strain evidence="9 10">S13Y</strain>
    </source>
</reference>
<protein>
    <recommendedName>
        <fullName evidence="2">L-glutamate gamma-semialdehyde dehydrogenase</fullName>
        <ecNumber evidence="2">1.2.1.88</ecNumber>
    </recommendedName>
</protein>
<evidence type="ECO:0000256" key="7">
    <source>
        <dbReference type="RuleBase" id="RU003345"/>
    </source>
</evidence>
<accession>A0A502CEK6</accession>
<dbReference type="InterPro" id="IPR050485">
    <property type="entry name" value="Proline_metab_enzyme"/>
</dbReference>
<dbReference type="PANTHER" id="PTHR42862:SF1">
    <property type="entry name" value="DELTA-1-PYRROLINE-5-CARBOXYLATE DEHYDROGENASE 2, ISOFORM A-RELATED"/>
    <property type="match status" value="1"/>
</dbReference>
<evidence type="ECO:0000256" key="6">
    <source>
        <dbReference type="PROSITE-ProRule" id="PRU10007"/>
    </source>
</evidence>
<dbReference type="AlphaFoldDB" id="A0A502CEK6"/>
<evidence type="ECO:0000256" key="5">
    <source>
        <dbReference type="ARBA" id="ARBA00048142"/>
    </source>
</evidence>
<dbReference type="InterPro" id="IPR029510">
    <property type="entry name" value="Ald_DH_CS_GLU"/>
</dbReference>
<comment type="catalytic activity">
    <reaction evidence="5">
        <text>L-glutamate 5-semialdehyde + NAD(+) + H2O = L-glutamate + NADH + 2 H(+)</text>
        <dbReference type="Rhea" id="RHEA:30235"/>
        <dbReference type="ChEBI" id="CHEBI:15377"/>
        <dbReference type="ChEBI" id="CHEBI:15378"/>
        <dbReference type="ChEBI" id="CHEBI:29985"/>
        <dbReference type="ChEBI" id="CHEBI:57540"/>
        <dbReference type="ChEBI" id="CHEBI:57945"/>
        <dbReference type="ChEBI" id="CHEBI:58066"/>
        <dbReference type="EC" id="1.2.1.88"/>
    </reaction>
</comment>
<feature type="domain" description="Aldehyde dehydrogenase" evidence="8">
    <location>
        <begin position="47"/>
        <end position="519"/>
    </location>
</feature>
<dbReference type="Gene3D" id="3.40.309.10">
    <property type="entry name" value="Aldehyde Dehydrogenase, Chain A, domain 2"/>
    <property type="match status" value="1"/>
</dbReference>
<comment type="similarity">
    <text evidence="7">Belongs to the aldehyde dehydrogenase family.</text>
</comment>
<dbReference type="PROSITE" id="PS00070">
    <property type="entry name" value="ALDEHYDE_DEHYDR_CYS"/>
    <property type="match status" value="1"/>
</dbReference>
<dbReference type="Gene3D" id="3.40.605.10">
    <property type="entry name" value="Aldehyde Dehydrogenase, Chain A, domain 1"/>
    <property type="match status" value="1"/>
</dbReference>
<dbReference type="GO" id="GO:0010133">
    <property type="term" value="P:L-proline catabolic process to L-glutamate"/>
    <property type="evidence" value="ECO:0007669"/>
    <property type="project" value="TreeGrafter"/>
</dbReference>
<proteinExistence type="inferred from homology"/>
<feature type="active site" evidence="6">
    <location>
        <position position="286"/>
    </location>
</feature>
<dbReference type="RefSeq" id="WP_140648299.1">
    <property type="nucleotide sequence ID" value="NZ_RCZB01000002.1"/>
</dbReference>
<dbReference type="InterPro" id="IPR016161">
    <property type="entry name" value="Ald_DH/histidinol_DH"/>
</dbReference>
<comment type="caution">
    <text evidence="9">The sequence shown here is derived from an EMBL/GenBank/DDBJ whole genome shotgun (WGS) entry which is preliminary data.</text>
</comment>
<evidence type="ECO:0000259" key="8">
    <source>
        <dbReference type="Pfam" id="PF00171"/>
    </source>
</evidence>
<sequence>MSFRLTYATMYNPPDAMHERFEAALAHVEAGLGAHHRLFIDGADRDSARHVARYSPIDHELRLGEFALADTADVEAAMSAARAAYPGWHATPVAERARLLHRVGEIIEERVYEIAAAMVLEVGKNRMEALGEVQETVDFFHHYADDFERHAGYTHVLPDDPIAGFASHNASVMRPHGVWVVIAPFNFPLALAGGPVAAALVTGNTVVLKGASDTPWAGRMLADCVRDAGLPPGVFNYLSGAGRDIGEALVQHPLTAGITFTGSVPVGRQLMQQMAGGAYPRPCIAEMGGKNPCIVTEHADLDRAAAGIVRSAYGMGGQKCSALSRLYVHERVADALIGRLQAQIAAIRIGDPRRRENWLGPVVNATAYDNYQRHAEALRVAGASMLCGGARLGLGSAGRTALARGYYVDPLLAELSLEHPLWQHEMFLPILTVHRYRERDEAMRLANDSVMGLTAGFFGGADEVSWFHDHIEAGVTYANRPQGATTGAWPGYQPFGGWKGSGSTGKAIASFYYLAQYLREQSRTVVE</sequence>
<evidence type="ECO:0000256" key="1">
    <source>
        <dbReference type="ARBA" id="ARBA00004786"/>
    </source>
</evidence>
<dbReference type="InterPro" id="IPR016162">
    <property type="entry name" value="Ald_DH_N"/>
</dbReference>
<dbReference type="OrthoDB" id="9812625at2"/>